<dbReference type="PANTHER" id="PTHR38776">
    <property type="entry name" value="MLTA-INTERACTING PROTEIN-RELATED"/>
    <property type="match status" value="1"/>
</dbReference>
<evidence type="ECO:0000256" key="6">
    <source>
        <dbReference type="SAM" id="SignalP"/>
    </source>
</evidence>
<comment type="similarity">
    <text evidence="2">Belongs to the MipA/OmpV family.</text>
</comment>
<feature type="signal peptide" evidence="6">
    <location>
        <begin position="1"/>
        <end position="22"/>
    </location>
</feature>
<proteinExistence type="inferred from homology"/>
<evidence type="ECO:0000313" key="8">
    <source>
        <dbReference type="Proteomes" id="UP001597215"/>
    </source>
</evidence>
<keyword evidence="4" id="KW-0472">Membrane</keyword>
<dbReference type="RefSeq" id="WP_381515169.1">
    <property type="nucleotide sequence ID" value="NZ_JBHUEL010000010.1"/>
</dbReference>
<feature type="chain" id="PRO_5045693944" evidence="6">
    <location>
        <begin position="23"/>
        <end position="283"/>
    </location>
</feature>
<comment type="caution">
    <text evidence="7">The sequence shown here is derived from an EMBL/GenBank/DDBJ whole genome shotgun (WGS) entry which is preliminary data.</text>
</comment>
<evidence type="ECO:0000256" key="5">
    <source>
        <dbReference type="ARBA" id="ARBA00023237"/>
    </source>
</evidence>
<keyword evidence="3 6" id="KW-0732">Signal</keyword>
<protein>
    <submittedName>
        <fullName evidence="7">MipA/OmpV family protein</fullName>
    </submittedName>
</protein>
<sequence>MNLLRRLLLVPLLAITFPIAVAAQAPQGPPPPDDNSLTLGFGGGIAPEYEGASNYGFQPGGIIQGKVDGFEFQVRGTNIYVDLIRDSNDSEVNLILGPVAQLRFDRTSRSDLDDPRVALLGTRKTAVELGGYVGIGKKGFLIPPASLTFDLAFVHDVAGAHDSFILTPGVALASPVSQRTFARLGFTADYVGSGYGRTYFDVAPVIAPGPVLQPYATSGAGFKSVGSTLLLAHDLGGDNRKGWALFGLAGYKRLLGQYARSPIVRDAGDADQFLAVAGIAYNF</sequence>
<evidence type="ECO:0000313" key="7">
    <source>
        <dbReference type="EMBL" id="MFD1767597.1"/>
    </source>
</evidence>
<keyword evidence="5" id="KW-0998">Cell outer membrane</keyword>
<keyword evidence="8" id="KW-1185">Reference proteome</keyword>
<evidence type="ECO:0000256" key="1">
    <source>
        <dbReference type="ARBA" id="ARBA00004442"/>
    </source>
</evidence>
<gene>
    <name evidence="7" type="ORF">ACFSAG_12180</name>
</gene>
<dbReference type="Pfam" id="PF06629">
    <property type="entry name" value="MipA"/>
    <property type="match status" value="1"/>
</dbReference>
<dbReference type="PANTHER" id="PTHR38776:SF1">
    <property type="entry name" value="MLTA-INTERACTING PROTEIN-RELATED"/>
    <property type="match status" value="1"/>
</dbReference>
<dbReference type="Proteomes" id="UP001597215">
    <property type="component" value="Unassembled WGS sequence"/>
</dbReference>
<dbReference type="InterPro" id="IPR010583">
    <property type="entry name" value="MipA"/>
</dbReference>
<comment type="subcellular location">
    <subcellularLocation>
        <location evidence="1">Cell outer membrane</location>
    </subcellularLocation>
</comment>
<accession>A0ABW4MFD2</accession>
<evidence type="ECO:0000256" key="2">
    <source>
        <dbReference type="ARBA" id="ARBA00005722"/>
    </source>
</evidence>
<evidence type="ECO:0000256" key="4">
    <source>
        <dbReference type="ARBA" id="ARBA00023136"/>
    </source>
</evidence>
<dbReference type="EMBL" id="JBHUEL010000010">
    <property type="protein sequence ID" value="MFD1767597.1"/>
    <property type="molecule type" value="Genomic_DNA"/>
</dbReference>
<evidence type="ECO:0000256" key="3">
    <source>
        <dbReference type="ARBA" id="ARBA00022729"/>
    </source>
</evidence>
<name>A0ABW4MFD2_9SPHN</name>
<reference evidence="8" key="1">
    <citation type="journal article" date="2019" name="Int. J. Syst. Evol. Microbiol.">
        <title>The Global Catalogue of Microorganisms (GCM) 10K type strain sequencing project: providing services to taxonomists for standard genome sequencing and annotation.</title>
        <authorList>
            <consortium name="The Broad Institute Genomics Platform"/>
            <consortium name="The Broad Institute Genome Sequencing Center for Infectious Disease"/>
            <person name="Wu L."/>
            <person name="Ma J."/>
        </authorList>
    </citation>
    <scope>NUCLEOTIDE SEQUENCE [LARGE SCALE GENOMIC DNA]</scope>
    <source>
        <strain evidence="8">CGMCC 1.12449</strain>
    </source>
</reference>
<organism evidence="7 8">
    <name type="scientific">Sphingorhabdus buctiana</name>
    <dbReference type="NCBI Taxonomy" id="1508805"/>
    <lineage>
        <taxon>Bacteria</taxon>
        <taxon>Pseudomonadati</taxon>
        <taxon>Pseudomonadota</taxon>
        <taxon>Alphaproteobacteria</taxon>
        <taxon>Sphingomonadales</taxon>
        <taxon>Sphingomonadaceae</taxon>
        <taxon>Sphingorhabdus</taxon>
    </lineage>
</organism>